<dbReference type="Pfam" id="PF08798">
    <property type="entry name" value="CRISPR_assoc"/>
    <property type="match status" value="1"/>
</dbReference>
<dbReference type="Gene3D" id="3.30.70.1210">
    <property type="entry name" value="Crispr-associated protein, domain 2"/>
    <property type="match status" value="1"/>
</dbReference>
<dbReference type="CDD" id="cd09727">
    <property type="entry name" value="Cas6_I-E"/>
    <property type="match status" value="1"/>
</dbReference>
<dbReference type="SMART" id="SM01101">
    <property type="entry name" value="CRISPR_assoc"/>
    <property type="match status" value="1"/>
</dbReference>
<name>A0ABU3ICI6_9ACTO</name>
<gene>
    <name evidence="2" type="primary">cas6e</name>
    <name evidence="2" type="ORF">QS713_02450</name>
</gene>
<dbReference type="Proteomes" id="UP001247542">
    <property type="component" value="Unassembled WGS sequence"/>
</dbReference>
<protein>
    <submittedName>
        <fullName evidence="2">Type I-E CRISPR-associated protein Cas6/Cse3/CasE</fullName>
    </submittedName>
</protein>
<sequence>MTSTFSLIEINARRRGGAKLIANPQAMHAAVMSSFPPSALEGAPSRVLWRLDHDGPAYKLYVVSPIAPDFTHIVEQAGWAGQEWKSADYERFLDRITKGERYAFRLTANPVKREPANHGDKKTGPVRPLTVNGQIKWLVERAQKNGFRCLQRSEFDSTLPVPTLENGPTLGDAPALGDALTRQDADPLPPTPLVTVTRCDDARFHRKSKPLSAENPQSDRRGSGKSPFKRLSIRKAQFDGVLEVTDAGLLRSALLNGIGRAKGYGCGLMTMKPLT</sequence>
<accession>A0ABU3ICI6</accession>
<comment type="caution">
    <text evidence="2">The sequence shown here is derived from an EMBL/GenBank/DDBJ whole genome shotgun (WGS) entry which is preliminary data.</text>
</comment>
<dbReference type="RefSeq" id="WP_313272164.1">
    <property type="nucleotide sequence ID" value="NZ_JASXSX010000001.1"/>
</dbReference>
<proteinExistence type="predicted"/>
<dbReference type="EMBL" id="JASXSX010000001">
    <property type="protein sequence ID" value="MDT3766925.1"/>
    <property type="molecule type" value="Genomic_DNA"/>
</dbReference>
<dbReference type="InterPro" id="IPR010179">
    <property type="entry name" value="CRISPR-assoc_prot_Cse3"/>
</dbReference>
<keyword evidence="3" id="KW-1185">Reference proteome</keyword>
<feature type="region of interest" description="Disordered" evidence="1">
    <location>
        <begin position="160"/>
        <end position="228"/>
    </location>
</feature>
<evidence type="ECO:0000313" key="3">
    <source>
        <dbReference type="Proteomes" id="UP001247542"/>
    </source>
</evidence>
<organism evidence="2 3">
    <name type="scientific">Gleimia hominis</name>
    <dbReference type="NCBI Taxonomy" id="595468"/>
    <lineage>
        <taxon>Bacteria</taxon>
        <taxon>Bacillati</taxon>
        <taxon>Actinomycetota</taxon>
        <taxon>Actinomycetes</taxon>
        <taxon>Actinomycetales</taxon>
        <taxon>Actinomycetaceae</taxon>
        <taxon>Gleimia</taxon>
    </lineage>
</organism>
<dbReference type="SUPFAM" id="SSF117987">
    <property type="entry name" value="CRISPR-associated protein"/>
    <property type="match status" value="3"/>
</dbReference>
<evidence type="ECO:0000313" key="2">
    <source>
        <dbReference type="EMBL" id="MDT3766925.1"/>
    </source>
</evidence>
<dbReference type="NCBIfam" id="TIGR01907">
    <property type="entry name" value="casE_Cse3"/>
    <property type="match status" value="1"/>
</dbReference>
<evidence type="ECO:0000256" key="1">
    <source>
        <dbReference type="SAM" id="MobiDB-lite"/>
    </source>
</evidence>
<reference evidence="2 3" key="1">
    <citation type="submission" date="2023-06" db="EMBL/GenBank/DDBJ databases">
        <title>Draft genome sequence of Gleimia hominis type strain CCUG 57540T.</title>
        <authorList>
            <person name="Salva-Serra F."/>
            <person name="Cardew S."/>
            <person name="Jensie Markopoulos S."/>
            <person name="Ohlen M."/>
            <person name="Inganas E."/>
            <person name="Svensson-Stadler L."/>
            <person name="Moore E.R.B."/>
        </authorList>
    </citation>
    <scope>NUCLEOTIDE SEQUENCE [LARGE SCALE GENOMIC DNA]</scope>
    <source>
        <strain evidence="2 3">CCUG 57540</strain>
    </source>
</reference>
<dbReference type="Gene3D" id="3.30.70.1200">
    <property type="entry name" value="Crispr-associated protein, domain 1"/>
    <property type="match status" value="1"/>
</dbReference>